<evidence type="ECO:0000313" key="1">
    <source>
        <dbReference type="EMBL" id="PIG83293.1"/>
    </source>
</evidence>
<evidence type="ECO:0000313" key="2">
    <source>
        <dbReference type="Proteomes" id="UP000231358"/>
    </source>
</evidence>
<dbReference type="Proteomes" id="UP000231358">
    <property type="component" value="Unassembled WGS sequence"/>
</dbReference>
<organism evidence="1 2">
    <name type="scientific">Aspergillus arachidicola</name>
    <dbReference type="NCBI Taxonomy" id="656916"/>
    <lineage>
        <taxon>Eukaryota</taxon>
        <taxon>Fungi</taxon>
        <taxon>Dikarya</taxon>
        <taxon>Ascomycota</taxon>
        <taxon>Pezizomycotina</taxon>
        <taxon>Eurotiomycetes</taxon>
        <taxon>Eurotiomycetidae</taxon>
        <taxon>Eurotiales</taxon>
        <taxon>Aspergillaceae</taxon>
        <taxon>Aspergillus</taxon>
        <taxon>Aspergillus subgen. Circumdati</taxon>
    </lineage>
</organism>
<reference evidence="1 2" key="1">
    <citation type="submission" date="2017-05" db="EMBL/GenBank/DDBJ databases">
        <title>Genome sequence for an aflatoxigenic pathogen of Argentinian peanut, Aspergillus arachidicola.</title>
        <authorList>
            <person name="Moore G."/>
            <person name="Beltz S.B."/>
            <person name="Mack B.M."/>
        </authorList>
    </citation>
    <scope>NUCLEOTIDE SEQUENCE [LARGE SCALE GENOMIC DNA]</scope>
    <source>
        <strain evidence="1 2">CBS 117610</strain>
    </source>
</reference>
<gene>
    <name evidence="1" type="ORF">AARAC_001136</name>
</gene>
<proteinExistence type="predicted"/>
<accession>A0A2G7FRV8</accession>
<sequence length="68" mass="7495">TTTERTNASLSSGLGPSPMTIQCPAKHGEIWGNLQFLPRLNDDTADHEKNNGTNVSHICLVHHWCVSR</sequence>
<keyword evidence="2" id="KW-1185">Reference proteome</keyword>
<feature type="non-terminal residue" evidence="1">
    <location>
        <position position="1"/>
    </location>
</feature>
<protein>
    <submittedName>
        <fullName evidence="1">Uncharacterized protein</fullName>
    </submittedName>
</protein>
<dbReference type="AlphaFoldDB" id="A0A2G7FRV8"/>
<name>A0A2G7FRV8_9EURO</name>
<comment type="caution">
    <text evidence="1">The sequence shown here is derived from an EMBL/GenBank/DDBJ whole genome shotgun (WGS) entry which is preliminary data.</text>
</comment>
<dbReference type="EMBL" id="NEXV01000455">
    <property type="protein sequence ID" value="PIG83293.1"/>
    <property type="molecule type" value="Genomic_DNA"/>
</dbReference>